<comment type="caution">
    <text evidence="1">The sequence shown here is derived from an EMBL/GenBank/DDBJ whole genome shotgun (WGS) entry which is preliminary data.</text>
</comment>
<reference evidence="1 2" key="1">
    <citation type="submission" date="2019-11" db="EMBL/GenBank/DDBJ databases">
        <title>Whole genome sequence of Oryza granulata.</title>
        <authorList>
            <person name="Li W."/>
        </authorList>
    </citation>
    <scope>NUCLEOTIDE SEQUENCE [LARGE SCALE GENOMIC DNA]</scope>
    <source>
        <strain evidence="2">cv. Menghai</strain>
        <tissue evidence="1">Leaf</tissue>
    </source>
</reference>
<sequence length="130" mass="13733">MLQSNGVGTEEVARDAWTLAWHDKRVLPLPNAHNLQVTATSRPRQDISELQHASSRMIPTTVAAPSANSLPVQACHVGTRDDMDERSNGAGCDSGGSGGIQAHIKAYAALGASGPQDYQQLVTPFDIANS</sequence>
<keyword evidence="2" id="KW-1185">Reference proteome</keyword>
<evidence type="ECO:0000313" key="1">
    <source>
        <dbReference type="EMBL" id="KAF0913258.1"/>
    </source>
</evidence>
<dbReference type="Proteomes" id="UP000479710">
    <property type="component" value="Unassembled WGS sequence"/>
</dbReference>
<gene>
    <name evidence="1" type="ORF">E2562_020409</name>
</gene>
<dbReference type="EMBL" id="SPHZ02000006">
    <property type="protein sequence ID" value="KAF0913258.1"/>
    <property type="molecule type" value="Genomic_DNA"/>
</dbReference>
<protein>
    <submittedName>
        <fullName evidence="1">Uncharacterized protein</fullName>
    </submittedName>
</protein>
<organism evidence="1 2">
    <name type="scientific">Oryza meyeriana var. granulata</name>
    <dbReference type="NCBI Taxonomy" id="110450"/>
    <lineage>
        <taxon>Eukaryota</taxon>
        <taxon>Viridiplantae</taxon>
        <taxon>Streptophyta</taxon>
        <taxon>Embryophyta</taxon>
        <taxon>Tracheophyta</taxon>
        <taxon>Spermatophyta</taxon>
        <taxon>Magnoliopsida</taxon>
        <taxon>Liliopsida</taxon>
        <taxon>Poales</taxon>
        <taxon>Poaceae</taxon>
        <taxon>BOP clade</taxon>
        <taxon>Oryzoideae</taxon>
        <taxon>Oryzeae</taxon>
        <taxon>Oryzinae</taxon>
        <taxon>Oryza</taxon>
        <taxon>Oryza meyeriana</taxon>
    </lineage>
</organism>
<accession>A0A6G1DKV3</accession>
<name>A0A6G1DKV3_9ORYZ</name>
<dbReference type="AlphaFoldDB" id="A0A6G1DKV3"/>
<evidence type="ECO:0000313" key="2">
    <source>
        <dbReference type="Proteomes" id="UP000479710"/>
    </source>
</evidence>
<proteinExistence type="predicted"/>